<gene>
    <name evidence="2" type="ORF">GCK72_003033</name>
</gene>
<sequence length="246" mass="27299">MIVSWSSTGPTGIVNMVHRRTVCLRMSSTPQAITFEQLVKECGDLYSTLQATAEKVKEDFAAMQVAVEKIIAEQEEKENQGDSGIPQGDIPEEKKEKAVPLWPMAPMVQIAVAIVEIERTHHITIVMDTTPYEFGNRAAPNQLFQVKNRTVMRKNPLEEEDPFPSASSGKPKKSAKIASGSTQVWTRQTATRRLRCKCNPAYHGDTRCQHHDKLMCMAHGIGAALAEIIWQGQPVEGVVLTDDLFA</sequence>
<organism evidence="2 3">
    <name type="scientific">Caenorhabditis remanei</name>
    <name type="common">Caenorhabditis vulgaris</name>
    <dbReference type="NCBI Taxonomy" id="31234"/>
    <lineage>
        <taxon>Eukaryota</taxon>
        <taxon>Metazoa</taxon>
        <taxon>Ecdysozoa</taxon>
        <taxon>Nematoda</taxon>
        <taxon>Chromadorea</taxon>
        <taxon>Rhabditida</taxon>
        <taxon>Rhabditina</taxon>
        <taxon>Rhabditomorpha</taxon>
        <taxon>Rhabditoidea</taxon>
        <taxon>Rhabditidae</taxon>
        <taxon>Peloderinae</taxon>
        <taxon>Caenorhabditis</taxon>
    </lineage>
</organism>
<dbReference type="EMBL" id="WUAV01000001">
    <property type="protein sequence ID" value="KAF1771207.1"/>
    <property type="molecule type" value="Genomic_DNA"/>
</dbReference>
<evidence type="ECO:0000256" key="1">
    <source>
        <dbReference type="SAM" id="MobiDB-lite"/>
    </source>
</evidence>
<dbReference type="GeneID" id="78773490"/>
<dbReference type="KEGG" id="crq:GCK72_003033"/>
<dbReference type="RefSeq" id="XP_053592416.1">
    <property type="nucleotide sequence ID" value="XM_053723771.1"/>
</dbReference>
<evidence type="ECO:0000313" key="3">
    <source>
        <dbReference type="Proteomes" id="UP000483820"/>
    </source>
</evidence>
<feature type="region of interest" description="Disordered" evidence="1">
    <location>
        <begin position="73"/>
        <end position="92"/>
    </location>
</feature>
<evidence type="ECO:0000313" key="2">
    <source>
        <dbReference type="EMBL" id="KAF1771207.1"/>
    </source>
</evidence>
<comment type="caution">
    <text evidence="2">The sequence shown here is derived from an EMBL/GenBank/DDBJ whole genome shotgun (WGS) entry which is preliminary data.</text>
</comment>
<name>A0A6A5HXH9_CAERE</name>
<proteinExistence type="predicted"/>
<accession>A0A6A5HXH9</accession>
<dbReference type="Proteomes" id="UP000483820">
    <property type="component" value="Chromosome I"/>
</dbReference>
<protein>
    <submittedName>
        <fullName evidence="2">Uncharacterized protein</fullName>
    </submittedName>
</protein>
<dbReference type="CTD" id="78773490"/>
<feature type="region of interest" description="Disordered" evidence="1">
    <location>
        <begin position="154"/>
        <end position="184"/>
    </location>
</feature>
<reference evidence="2 3" key="1">
    <citation type="submission" date="2019-12" db="EMBL/GenBank/DDBJ databases">
        <title>Chromosome-level assembly of the Caenorhabditis remanei genome.</title>
        <authorList>
            <person name="Teterina A.A."/>
            <person name="Willis J.H."/>
            <person name="Phillips P.C."/>
        </authorList>
    </citation>
    <scope>NUCLEOTIDE SEQUENCE [LARGE SCALE GENOMIC DNA]</scope>
    <source>
        <strain evidence="2 3">PX506</strain>
        <tissue evidence="2">Whole organism</tissue>
    </source>
</reference>
<dbReference type="AlphaFoldDB" id="A0A6A5HXH9"/>